<evidence type="ECO:0000259" key="1">
    <source>
        <dbReference type="Pfam" id="PF00011"/>
    </source>
</evidence>
<dbReference type="CDD" id="cd06526">
    <property type="entry name" value="metazoan_ACD"/>
    <property type="match status" value="1"/>
</dbReference>
<dbReference type="OrthoDB" id="1431247at2759"/>
<dbReference type="InParanoid" id="A0A7M7K621"/>
<dbReference type="RefSeq" id="XP_022658196.1">
    <property type="nucleotide sequence ID" value="XM_022802461.1"/>
</dbReference>
<dbReference type="Proteomes" id="UP000594260">
    <property type="component" value="Unplaced"/>
</dbReference>
<proteinExistence type="predicted"/>
<dbReference type="AlphaFoldDB" id="A0A7M7K621"/>
<dbReference type="GeneID" id="111249094"/>
<keyword evidence="3" id="KW-1185">Reference proteome</keyword>
<name>A0A7M7K621_VARDE</name>
<dbReference type="KEGG" id="vde:111249094"/>
<dbReference type="EnsemblMetazoa" id="XM_022802461">
    <property type="protein sequence ID" value="XP_022658196"/>
    <property type="gene ID" value="LOC111249094"/>
</dbReference>
<sequence length="176" mass="20087">MESSGTVLACRQLSDHPVRHILPAKMAPLMKYREATEVCKEQVFETERFIEGKDELSKEWDEFLQDYPECERFLDTETILKIDNGGSYVDRDDIVFPSSTYKVNLTGFSPEEVVVRTHGGKLNVVASHEQRNEDGSVYTKSDIMTEFRMPNTVNKENIVSELQEGMHLLVHTGADI</sequence>
<protein>
    <recommendedName>
        <fullName evidence="1">SHSP domain-containing protein</fullName>
    </recommendedName>
</protein>
<evidence type="ECO:0000313" key="2">
    <source>
        <dbReference type="EnsemblMetazoa" id="XP_022658196"/>
    </source>
</evidence>
<dbReference type="InterPro" id="IPR008978">
    <property type="entry name" value="HSP20-like_chaperone"/>
</dbReference>
<dbReference type="InterPro" id="IPR002068">
    <property type="entry name" value="A-crystallin/Hsp20_dom"/>
</dbReference>
<evidence type="ECO:0000313" key="3">
    <source>
        <dbReference type="Proteomes" id="UP000594260"/>
    </source>
</evidence>
<dbReference type="Gene3D" id="2.60.40.790">
    <property type="match status" value="1"/>
</dbReference>
<dbReference type="SUPFAM" id="SSF49764">
    <property type="entry name" value="HSP20-like chaperones"/>
    <property type="match status" value="1"/>
</dbReference>
<feature type="domain" description="SHSP" evidence="1">
    <location>
        <begin position="102"/>
        <end position="166"/>
    </location>
</feature>
<organism evidence="2 3">
    <name type="scientific">Varroa destructor</name>
    <name type="common">Honeybee mite</name>
    <dbReference type="NCBI Taxonomy" id="109461"/>
    <lineage>
        <taxon>Eukaryota</taxon>
        <taxon>Metazoa</taxon>
        <taxon>Ecdysozoa</taxon>
        <taxon>Arthropoda</taxon>
        <taxon>Chelicerata</taxon>
        <taxon>Arachnida</taxon>
        <taxon>Acari</taxon>
        <taxon>Parasitiformes</taxon>
        <taxon>Mesostigmata</taxon>
        <taxon>Gamasina</taxon>
        <taxon>Dermanyssoidea</taxon>
        <taxon>Varroidae</taxon>
        <taxon>Varroa</taxon>
    </lineage>
</organism>
<dbReference type="Pfam" id="PF00011">
    <property type="entry name" value="HSP20"/>
    <property type="match status" value="1"/>
</dbReference>
<accession>A0A7M7K621</accession>
<reference evidence="2" key="1">
    <citation type="submission" date="2021-01" db="UniProtKB">
        <authorList>
            <consortium name="EnsemblMetazoa"/>
        </authorList>
    </citation>
    <scope>IDENTIFICATION</scope>
</reference>